<sequence length="216" mass="24121">MFGQQQLEKPHAPPPQLQLQPNAQRRLRWAVYLRSDSSSNRSSTGTASSLPNGDGLGDYANPLPLARSIVGFVDLVFPHVPATPLKYYDAAKWRRREPPVPFLAARFSEKHAARGYTTEAVRAVLMHVFTADANFHFHNSNNNASFNFNFAPAIFTGPPRVLAAFEDSNPIRADAVKILERLGFRFGARCPPCLDADGWSLYVCERTLFLDSWTCV</sequence>
<evidence type="ECO:0000256" key="1">
    <source>
        <dbReference type="SAM" id="MobiDB-lite"/>
    </source>
</evidence>
<keyword evidence="3" id="KW-1185">Reference proteome</keyword>
<dbReference type="AlphaFoldDB" id="A0AAD5T0U0"/>
<dbReference type="Proteomes" id="UP001211907">
    <property type="component" value="Unassembled WGS sequence"/>
</dbReference>
<proteinExistence type="predicted"/>
<reference evidence="2" key="1">
    <citation type="submission" date="2020-05" db="EMBL/GenBank/DDBJ databases">
        <title>Phylogenomic resolution of chytrid fungi.</title>
        <authorList>
            <person name="Stajich J.E."/>
            <person name="Amses K."/>
            <person name="Simmons R."/>
            <person name="Seto K."/>
            <person name="Myers J."/>
            <person name="Bonds A."/>
            <person name="Quandt C.A."/>
            <person name="Barry K."/>
            <person name="Liu P."/>
            <person name="Grigoriev I."/>
            <person name="Longcore J.E."/>
            <person name="James T.Y."/>
        </authorList>
    </citation>
    <scope>NUCLEOTIDE SEQUENCE</scope>
    <source>
        <strain evidence="2">JEL0513</strain>
    </source>
</reference>
<dbReference type="Gene3D" id="3.40.630.30">
    <property type="match status" value="1"/>
</dbReference>
<organism evidence="2 3">
    <name type="scientific">Physocladia obscura</name>
    <dbReference type="NCBI Taxonomy" id="109957"/>
    <lineage>
        <taxon>Eukaryota</taxon>
        <taxon>Fungi</taxon>
        <taxon>Fungi incertae sedis</taxon>
        <taxon>Chytridiomycota</taxon>
        <taxon>Chytridiomycota incertae sedis</taxon>
        <taxon>Chytridiomycetes</taxon>
        <taxon>Chytridiales</taxon>
        <taxon>Chytriomycetaceae</taxon>
        <taxon>Physocladia</taxon>
    </lineage>
</organism>
<accession>A0AAD5T0U0</accession>
<feature type="region of interest" description="Disordered" evidence="1">
    <location>
        <begin position="1"/>
        <end position="20"/>
    </location>
</feature>
<evidence type="ECO:0000313" key="2">
    <source>
        <dbReference type="EMBL" id="KAJ3118989.1"/>
    </source>
</evidence>
<name>A0AAD5T0U0_9FUNG</name>
<comment type="caution">
    <text evidence="2">The sequence shown here is derived from an EMBL/GenBank/DDBJ whole genome shotgun (WGS) entry which is preliminary data.</text>
</comment>
<dbReference type="EMBL" id="JADGJH010001101">
    <property type="protein sequence ID" value="KAJ3118989.1"/>
    <property type="molecule type" value="Genomic_DNA"/>
</dbReference>
<evidence type="ECO:0000313" key="3">
    <source>
        <dbReference type="Proteomes" id="UP001211907"/>
    </source>
</evidence>
<gene>
    <name evidence="2" type="ORF">HK100_000512</name>
</gene>
<protein>
    <submittedName>
        <fullName evidence="2">Uncharacterized protein</fullName>
    </submittedName>
</protein>